<dbReference type="HOGENOM" id="CLU_1084455_0_0_7"/>
<evidence type="ECO:0000313" key="2">
    <source>
        <dbReference type="Proteomes" id="UP000012040"/>
    </source>
</evidence>
<protein>
    <recommendedName>
        <fullName evidence="3">Lipoprotein</fullName>
    </recommendedName>
</protein>
<dbReference type="KEGG" id="bex:A11Q_2119"/>
<dbReference type="EMBL" id="CP003537">
    <property type="protein sequence ID" value="AGH96335.1"/>
    <property type="molecule type" value="Genomic_DNA"/>
</dbReference>
<gene>
    <name evidence="1" type="ORF">A11Q_2119</name>
</gene>
<proteinExistence type="predicted"/>
<dbReference type="Proteomes" id="UP000012040">
    <property type="component" value="Chromosome"/>
</dbReference>
<dbReference type="PATRIC" id="fig|1184267.3.peg.2143"/>
<accession>M4VCX1</accession>
<dbReference type="PROSITE" id="PS51257">
    <property type="entry name" value="PROKAR_LIPOPROTEIN"/>
    <property type="match status" value="1"/>
</dbReference>
<evidence type="ECO:0000313" key="1">
    <source>
        <dbReference type="EMBL" id="AGH96335.1"/>
    </source>
</evidence>
<sequence length="256" mass="27411">MKKLFWASTLLAGLLLTGCGPNTKTTGNVGATATSNSICPVGYWYSNGQCYNGNNATGAGDFLNNGMYSDNYSNTTTLRITNIEAMKKLFKQGMGVCDRAANNYGQANCEAYIQGYTDIILLLPSTTSGTALATIIARPKQDPYFNFYGQLPNGRGLLGLALGWITGIYIPDYSYYQGAYRNPLQIQMAVSPINQNQGFQATGYGDAWTGLNQTMVTLQVANGSVNSTNVSYTLFIGNTAAAQGTMKRCQAANCGL</sequence>
<evidence type="ECO:0008006" key="3">
    <source>
        <dbReference type="Google" id="ProtNLM"/>
    </source>
</evidence>
<dbReference type="eggNOG" id="ENOG50319AD">
    <property type="taxonomic scope" value="Bacteria"/>
</dbReference>
<dbReference type="AlphaFoldDB" id="M4VCX1"/>
<reference evidence="1 2" key="1">
    <citation type="journal article" date="2013" name="ISME J.">
        <title>By their genes ye shall know them: genomic signatures of predatory bacteria.</title>
        <authorList>
            <person name="Pasternak Z."/>
            <person name="Pietrokovski S."/>
            <person name="Rotem O."/>
            <person name="Gophna U."/>
            <person name="Lurie-Weinberger M.N."/>
            <person name="Jurkevitch E."/>
        </authorList>
    </citation>
    <scope>NUCLEOTIDE SEQUENCE [LARGE SCALE GENOMIC DNA]</scope>
    <source>
        <strain evidence="1 2">JSS</strain>
    </source>
</reference>
<dbReference type="STRING" id="1184267.A11Q_2119"/>
<organism evidence="1 2">
    <name type="scientific">Pseudobdellovibrio exovorus JSS</name>
    <dbReference type="NCBI Taxonomy" id="1184267"/>
    <lineage>
        <taxon>Bacteria</taxon>
        <taxon>Pseudomonadati</taxon>
        <taxon>Bdellovibrionota</taxon>
        <taxon>Bdellovibrionia</taxon>
        <taxon>Bdellovibrionales</taxon>
        <taxon>Pseudobdellovibrionaceae</taxon>
        <taxon>Pseudobdellovibrio</taxon>
    </lineage>
</organism>
<name>M4VCX1_9BACT</name>
<keyword evidence="2" id="KW-1185">Reference proteome</keyword>
<dbReference type="RefSeq" id="WP_015470825.1">
    <property type="nucleotide sequence ID" value="NC_020813.1"/>
</dbReference>